<dbReference type="SUPFAM" id="SSF81767">
    <property type="entry name" value="Pre-protein crosslinking domain of SecA"/>
    <property type="match status" value="1"/>
</dbReference>
<dbReference type="PROSITE" id="PS51194">
    <property type="entry name" value="HELICASE_CTER"/>
    <property type="match status" value="1"/>
</dbReference>
<dbReference type="InterPro" id="IPR011130">
    <property type="entry name" value="SecA_preprotein_X-link_dom"/>
</dbReference>
<dbReference type="PANTHER" id="PTHR30612:SF0">
    <property type="entry name" value="CHLOROPLAST PROTEIN-TRANSPORTING ATPASE"/>
    <property type="match status" value="1"/>
</dbReference>
<gene>
    <name evidence="15" type="primary">secA</name>
    <name evidence="21" type="ORF">J2S02_005125</name>
</gene>
<dbReference type="RefSeq" id="WP_174881669.1">
    <property type="nucleotide sequence ID" value="NZ_CADEPK010000401.1"/>
</dbReference>
<evidence type="ECO:0000256" key="8">
    <source>
        <dbReference type="ARBA" id="ARBA00022741"/>
    </source>
</evidence>
<evidence type="ECO:0000256" key="6">
    <source>
        <dbReference type="ARBA" id="ARBA00022490"/>
    </source>
</evidence>
<evidence type="ECO:0000313" key="22">
    <source>
        <dbReference type="Proteomes" id="UP001232245"/>
    </source>
</evidence>
<sequence length="836" mass="95004">MLGILNKVFDLNKRALNRYEKMANQIDALSGKMSSLSDNELKAKTEEFKGRLAKGETLDDLLIEAFAVVREAAKRVLGLYPYKVQLMGGISLHEGNISEMKTGEGKTLTSTMPVYLNALSGEGVHVVTVNEYLASRDANEMGQLYEFLGLKVGLNLNSLTKDEKREAYAADITYSTNNELGFDYLRDNMVLYREQMVQRPLNFAVIDEVDSILIDEARTPLIISGQAAKSTKLYLQANGFVRQLKQDEDFTYDVKTKAVQLTEEGITKAERAFGIDNLYDITQVALNHHINQALKAHFVMQKDVDYVVEDEQVVIVDSFTGRLMKGRRYSDGLHQAIEAKEGLEIQNESMTLATITFQNYFRMYKKLAGMTGTAKTEEEEFRNIYNMQVIAIPTNRPIAREDRADLVYRSMEGKFRAVVEDVKQRHDLGQPVLVGTVAVETSELISQLLKKKGVPHHVLNAKNHEKEAEIIENAGQLGAVTIATNMAGRGTDIKLGEGVIEKGGLAVIGTERHESRRIDNQLRGRSGRQGDPGITQFYLSMEDELMRRFGSENMMNMMDRLGMDDSQPIQSKIVTRAVESAQKRVEGNNFDARKQLLQYDDVLRQQREVIYKQRFEVLDSDNLREIVEKMLVSTIERVVDSYMPRDEDEDAWNLEGIVDYMNANILQEGELEINDLRGKEPEEIAQMIKEKAIERYNAKEEDFGEEQMREFEKVILLRAVDSKWMDHIDAMDQLRQGIHLRAYGQNDPLREYQMEGFAMFENMIVAIEEEVAKFIMKAQIRNNLERQEVAKGQTAVHAKEGDEPVKKKPARKVVEIGRNDPCICGSGKKYKNCCGQ</sequence>
<dbReference type="PANTHER" id="PTHR30612">
    <property type="entry name" value="SECA INNER MEMBRANE COMPONENT OF SEC PROTEIN SECRETION SYSTEM"/>
    <property type="match status" value="1"/>
</dbReference>
<dbReference type="PROSITE" id="PS51192">
    <property type="entry name" value="HELICASE_ATP_BIND_1"/>
    <property type="match status" value="1"/>
</dbReference>
<keyword evidence="12 15" id="KW-1278">Translocase</keyword>
<comment type="caution">
    <text evidence="21">The sequence shown here is derived from an EMBL/GenBank/DDBJ whole genome shotgun (WGS) entry which is preliminary data.</text>
</comment>
<evidence type="ECO:0000256" key="5">
    <source>
        <dbReference type="ARBA" id="ARBA00022475"/>
    </source>
</evidence>
<evidence type="ECO:0000256" key="13">
    <source>
        <dbReference type="ARBA" id="ARBA00023010"/>
    </source>
</evidence>
<organism evidence="21 22">
    <name type="scientific">Metabacillus niabensis</name>
    <dbReference type="NCBI Taxonomy" id="324854"/>
    <lineage>
        <taxon>Bacteria</taxon>
        <taxon>Bacillati</taxon>
        <taxon>Bacillota</taxon>
        <taxon>Bacilli</taxon>
        <taxon>Bacillales</taxon>
        <taxon>Bacillaceae</taxon>
        <taxon>Metabacillus</taxon>
    </lineage>
</organism>
<comment type="catalytic activity">
    <reaction evidence="15">
        <text>ATP + H2O + cellular proteinSide 1 = ADP + phosphate + cellular proteinSide 2.</text>
        <dbReference type="EC" id="7.4.2.8"/>
    </reaction>
</comment>
<reference evidence="21 22" key="1">
    <citation type="submission" date="2023-07" db="EMBL/GenBank/DDBJ databases">
        <title>Genomic Encyclopedia of Type Strains, Phase IV (KMG-IV): sequencing the most valuable type-strain genomes for metagenomic binning, comparative biology and taxonomic classification.</title>
        <authorList>
            <person name="Goeker M."/>
        </authorList>
    </citation>
    <scope>NUCLEOTIDE SEQUENCE [LARGE SCALE GENOMIC DNA]</scope>
    <source>
        <strain evidence="21 22">DSM 17723</strain>
    </source>
</reference>
<keyword evidence="5 15" id="KW-1003">Cell membrane</keyword>
<dbReference type="InterPro" id="IPR011115">
    <property type="entry name" value="SecA_DEAD"/>
</dbReference>
<keyword evidence="9" id="KW-0862">Zinc</keyword>
<dbReference type="InterPro" id="IPR036670">
    <property type="entry name" value="SecA_X-link_sf"/>
</dbReference>
<keyword evidence="7" id="KW-0479">Metal-binding</keyword>
<comment type="subcellular location">
    <subcellularLocation>
        <location evidence="15">Cell membrane</location>
        <topology evidence="15">Peripheral membrane protein</topology>
        <orientation evidence="15">Cytoplasmic side</orientation>
    </subcellularLocation>
    <subcellularLocation>
        <location evidence="15">Cytoplasm</location>
    </subcellularLocation>
    <subcellularLocation>
        <location evidence="2">Membrane</location>
        <topology evidence="2">Peripheral membrane protein</topology>
    </subcellularLocation>
    <text evidence="15">Distribution is 50-50.</text>
</comment>
<dbReference type="InterPro" id="IPR036266">
    <property type="entry name" value="SecA_Wing/Scaffold_sf"/>
</dbReference>
<evidence type="ECO:0000256" key="17">
    <source>
        <dbReference type="SAM" id="Coils"/>
    </source>
</evidence>
<dbReference type="NCBIfam" id="TIGR00963">
    <property type="entry name" value="secA"/>
    <property type="match status" value="1"/>
</dbReference>
<dbReference type="InterPro" id="IPR044722">
    <property type="entry name" value="SecA_SF2_C"/>
</dbReference>
<dbReference type="Gene3D" id="1.10.3060.10">
    <property type="entry name" value="Helical scaffold and wing domains of SecA"/>
    <property type="match status" value="1"/>
</dbReference>
<dbReference type="PROSITE" id="PS51196">
    <property type="entry name" value="SECA_MOTOR_DEAD"/>
    <property type="match status" value="1"/>
</dbReference>
<dbReference type="InterPro" id="IPR000185">
    <property type="entry name" value="SecA"/>
</dbReference>
<dbReference type="Gene3D" id="3.40.50.300">
    <property type="entry name" value="P-loop containing nucleotide triphosphate hydrolases"/>
    <property type="match status" value="3"/>
</dbReference>
<keyword evidence="11 15" id="KW-0653">Protein transport</keyword>
<dbReference type="SUPFAM" id="SSF81886">
    <property type="entry name" value="Helical scaffold and wing domains of SecA"/>
    <property type="match status" value="1"/>
</dbReference>
<dbReference type="Pfam" id="PF21090">
    <property type="entry name" value="P-loop_SecA"/>
    <property type="match status" value="2"/>
</dbReference>
<feature type="binding site" evidence="15">
    <location>
        <position position="85"/>
    </location>
    <ligand>
        <name>ATP</name>
        <dbReference type="ChEBI" id="CHEBI:30616"/>
    </ligand>
</feature>
<feature type="coiled-coil region" evidence="17">
    <location>
        <begin position="12"/>
        <end position="39"/>
    </location>
</feature>
<evidence type="ECO:0000256" key="14">
    <source>
        <dbReference type="ARBA" id="ARBA00023136"/>
    </source>
</evidence>
<dbReference type="NCBIfam" id="NF006630">
    <property type="entry name" value="PRK09200.1"/>
    <property type="match status" value="1"/>
</dbReference>
<evidence type="ECO:0000259" key="18">
    <source>
        <dbReference type="PROSITE" id="PS51192"/>
    </source>
</evidence>
<dbReference type="Pfam" id="PF01043">
    <property type="entry name" value="SecA_PP_bind"/>
    <property type="match status" value="1"/>
</dbReference>
<dbReference type="NCBIfam" id="NF009538">
    <property type="entry name" value="PRK12904.1"/>
    <property type="match status" value="1"/>
</dbReference>
<dbReference type="InterPro" id="IPR004027">
    <property type="entry name" value="SEC_C_motif"/>
</dbReference>
<keyword evidence="4 15" id="KW-0813">Transport</keyword>
<dbReference type="InterPro" id="IPR014018">
    <property type="entry name" value="SecA_motor_DEAD"/>
</dbReference>
<feature type="domain" description="Helicase C-terminal" evidence="19">
    <location>
        <begin position="414"/>
        <end position="586"/>
    </location>
</feature>
<feature type="domain" description="SecA family profile" evidence="20">
    <location>
        <begin position="1"/>
        <end position="570"/>
    </location>
</feature>
<evidence type="ECO:0000256" key="7">
    <source>
        <dbReference type="ARBA" id="ARBA00022723"/>
    </source>
</evidence>
<dbReference type="HAMAP" id="MF_01382">
    <property type="entry name" value="SecA"/>
    <property type="match status" value="1"/>
</dbReference>
<dbReference type="CDD" id="cd17928">
    <property type="entry name" value="DEXDc_SecA"/>
    <property type="match status" value="1"/>
</dbReference>
<evidence type="ECO:0000256" key="11">
    <source>
        <dbReference type="ARBA" id="ARBA00022927"/>
    </source>
</evidence>
<dbReference type="SMART" id="SM00958">
    <property type="entry name" value="SecA_PP_bind"/>
    <property type="match status" value="1"/>
</dbReference>
<keyword evidence="6 15" id="KW-0963">Cytoplasm</keyword>
<evidence type="ECO:0000256" key="9">
    <source>
        <dbReference type="ARBA" id="ARBA00022833"/>
    </source>
</evidence>
<dbReference type="PROSITE" id="PS01312">
    <property type="entry name" value="SECA"/>
    <property type="match status" value="1"/>
</dbReference>
<keyword evidence="10 15" id="KW-0067">ATP-binding</keyword>
<proteinExistence type="inferred from homology"/>
<dbReference type="PRINTS" id="PR00906">
    <property type="entry name" value="SECA"/>
</dbReference>
<comment type="similarity">
    <text evidence="3 15 16">Belongs to the SecA family.</text>
</comment>
<dbReference type="Proteomes" id="UP001232245">
    <property type="component" value="Unassembled WGS sequence"/>
</dbReference>
<evidence type="ECO:0000256" key="10">
    <source>
        <dbReference type="ARBA" id="ARBA00022840"/>
    </source>
</evidence>
<evidence type="ECO:0000256" key="16">
    <source>
        <dbReference type="RuleBase" id="RU003874"/>
    </source>
</evidence>
<dbReference type="InterPro" id="IPR001650">
    <property type="entry name" value="Helicase_C-like"/>
</dbReference>
<keyword evidence="17" id="KW-0175">Coiled coil</keyword>
<dbReference type="Pfam" id="PF07516">
    <property type="entry name" value="SecA_SW"/>
    <property type="match status" value="1"/>
</dbReference>
<dbReference type="SMART" id="SM00957">
    <property type="entry name" value="SecA_DEAD"/>
    <property type="match status" value="1"/>
</dbReference>
<dbReference type="InterPro" id="IPR020937">
    <property type="entry name" value="SecA_CS"/>
</dbReference>
<comment type="function">
    <text evidence="15">Part of the Sec protein translocase complex. Interacts with the SecYEG preprotein conducting channel. Has a central role in coupling the hydrolysis of ATP to the transfer of proteins into and across the cell membrane, serving as an ATP-driven molecular motor driving the stepwise translocation of polypeptide chains across the membrane.</text>
</comment>
<evidence type="ECO:0000256" key="3">
    <source>
        <dbReference type="ARBA" id="ARBA00007650"/>
    </source>
</evidence>
<evidence type="ECO:0000256" key="1">
    <source>
        <dbReference type="ARBA" id="ARBA00001947"/>
    </source>
</evidence>
<keyword evidence="13 15" id="KW-0811">Translocation</keyword>
<keyword evidence="14 15" id="KW-0472">Membrane</keyword>
<dbReference type="EC" id="7.4.2.8" evidence="15"/>
<feature type="domain" description="Helicase ATP-binding" evidence="18">
    <location>
        <begin position="87"/>
        <end position="257"/>
    </location>
</feature>
<dbReference type="SUPFAM" id="SSF52540">
    <property type="entry name" value="P-loop containing nucleoside triphosphate hydrolases"/>
    <property type="match status" value="2"/>
</dbReference>
<dbReference type="Pfam" id="PF02810">
    <property type="entry name" value="SEC-C"/>
    <property type="match status" value="1"/>
</dbReference>
<feature type="binding site" evidence="15">
    <location>
        <position position="492"/>
    </location>
    <ligand>
        <name>ATP</name>
        <dbReference type="ChEBI" id="CHEBI:30616"/>
    </ligand>
</feature>
<evidence type="ECO:0000256" key="2">
    <source>
        <dbReference type="ARBA" id="ARBA00004170"/>
    </source>
</evidence>
<comment type="cofactor">
    <cofactor evidence="1">
        <name>Zn(2+)</name>
        <dbReference type="ChEBI" id="CHEBI:29105"/>
    </cofactor>
</comment>
<comment type="subunit">
    <text evidence="15">Monomer and homodimer. Part of the essential Sec protein translocation apparatus which comprises SecA, SecYEG and auxiliary proteins SecDF. Other proteins may also be involved.</text>
</comment>
<name>A0ABT9ZBS2_9BACI</name>
<keyword evidence="22" id="KW-1185">Reference proteome</keyword>
<evidence type="ECO:0000313" key="21">
    <source>
        <dbReference type="EMBL" id="MDQ0228725.1"/>
    </source>
</evidence>
<dbReference type="InterPro" id="IPR027417">
    <property type="entry name" value="P-loop_NTPase"/>
</dbReference>
<evidence type="ECO:0000256" key="12">
    <source>
        <dbReference type="ARBA" id="ARBA00022967"/>
    </source>
</evidence>
<evidence type="ECO:0000259" key="19">
    <source>
        <dbReference type="PROSITE" id="PS51194"/>
    </source>
</evidence>
<dbReference type="Gene3D" id="3.90.1440.10">
    <property type="entry name" value="SecA, preprotein cross-linking domain"/>
    <property type="match status" value="1"/>
</dbReference>
<dbReference type="Pfam" id="PF07517">
    <property type="entry name" value="SecA_DEAD"/>
    <property type="match status" value="1"/>
</dbReference>
<protein>
    <recommendedName>
        <fullName evidence="15 16">Protein translocase subunit SecA</fullName>
        <ecNumber evidence="15">7.4.2.8</ecNumber>
    </recommendedName>
</protein>
<dbReference type="EMBL" id="JAUSTZ010000034">
    <property type="protein sequence ID" value="MDQ0228725.1"/>
    <property type="molecule type" value="Genomic_DNA"/>
</dbReference>
<dbReference type="CDD" id="cd18803">
    <property type="entry name" value="SF2_C_secA"/>
    <property type="match status" value="1"/>
</dbReference>
<evidence type="ECO:0000256" key="15">
    <source>
        <dbReference type="HAMAP-Rule" id="MF_01382"/>
    </source>
</evidence>
<feature type="binding site" evidence="15">
    <location>
        <begin position="103"/>
        <end position="107"/>
    </location>
    <ligand>
        <name>ATP</name>
        <dbReference type="ChEBI" id="CHEBI:30616"/>
    </ligand>
</feature>
<dbReference type="InterPro" id="IPR014001">
    <property type="entry name" value="Helicase_ATP-bd"/>
</dbReference>
<accession>A0ABT9ZBS2</accession>
<dbReference type="InterPro" id="IPR011116">
    <property type="entry name" value="SecA_Wing/Scaffold"/>
</dbReference>
<evidence type="ECO:0000259" key="20">
    <source>
        <dbReference type="PROSITE" id="PS51196"/>
    </source>
</evidence>
<evidence type="ECO:0000256" key="4">
    <source>
        <dbReference type="ARBA" id="ARBA00022448"/>
    </source>
</evidence>
<keyword evidence="8 15" id="KW-0547">Nucleotide-binding</keyword>